<gene>
    <name evidence="1" type="ORF">L596_009893</name>
</gene>
<dbReference type="EMBL" id="AZBU02000002">
    <property type="protein sequence ID" value="TKR95769.1"/>
    <property type="molecule type" value="Genomic_DNA"/>
</dbReference>
<proteinExistence type="predicted"/>
<evidence type="ECO:0000313" key="2">
    <source>
        <dbReference type="Proteomes" id="UP000298663"/>
    </source>
</evidence>
<reference evidence="1 2" key="2">
    <citation type="journal article" date="2019" name="G3 (Bethesda)">
        <title>Hybrid Assembly of the Genome of the Entomopathogenic Nematode Steinernema carpocapsae Identifies the X-Chromosome.</title>
        <authorList>
            <person name="Serra L."/>
            <person name="Macchietto M."/>
            <person name="Macias-Munoz A."/>
            <person name="McGill C.J."/>
            <person name="Rodriguez I.M."/>
            <person name="Rodriguez B."/>
            <person name="Murad R."/>
            <person name="Mortazavi A."/>
        </authorList>
    </citation>
    <scope>NUCLEOTIDE SEQUENCE [LARGE SCALE GENOMIC DNA]</scope>
    <source>
        <strain evidence="1 2">ALL</strain>
    </source>
</reference>
<sequence length="243" mass="28002">MDNLPFFFASSVAQKSLDLLFAQDTDQWRKVAYDYVRPYVAILIGAKKDNVSALVIPTKIHSLESFKATINPLTKVSKILLHDRITGQDADARECIRGSDQMYALVQLLNRLQIEGLDLSYCLLRPEHISRCIEMCRVPARIICISSLSATDELLNYRMLKNPNLKEVHVYKAYYNFVWKLTESWKNGLKQESLNADFKKGKHSDNLCELGFELVETWDHKYFNGQICGFSGKTIRFVAFKFM</sequence>
<accession>A0A4U5PGM8</accession>
<organism evidence="1 2">
    <name type="scientific">Steinernema carpocapsae</name>
    <name type="common">Entomopathogenic nematode</name>
    <dbReference type="NCBI Taxonomy" id="34508"/>
    <lineage>
        <taxon>Eukaryota</taxon>
        <taxon>Metazoa</taxon>
        <taxon>Ecdysozoa</taxon>
        <taxon>Nematoda</taxon>
        <taxon>Chromadorea</taxon>
        <taxon>Rhabditida</taxon>
        <taxon>Tylenchina</taxon>
        <taxon>Panagrolaimomorpha</taxon>
        <taxon>Strongyloidoidea</taxon>
        <taxon>Steinernematidae</taxon>
        <taxon>Steinernema</taxon>
    </lineage>
</organism>
<protein>
    <submittedName>
        <fullName evidence="1">Uncharacterized protein</fullName>
    </submittedName>
</protein>
<keyword evidence="2" id="KW-1185">Reference proteome</keyword>
<dbReference type="Proteomes" id="UP000298663">
    <property type="component" value="Unassembled WGS sequence"/>
</dbReference>
<dbReference type="AlphaFoldDB" id="A0A4U5PGM8"/>
<comment type="caution">
    <text evidence="1">The sequence shown here is derived from an EMBL/GenBank/DDBJ whole genome shotgun (WGS) entry which is preliminary data.</text>
</comment>
<name>A0A4U5PGM8_STECR</name>
<reference evidence="1 2" key="1">
    <citation type="journal article" date="2015" name="Genome Biol.">
        <title>Comparative genomics of Steinernema reveals deeply conserved gene regulatory networks.</title>
        <authorList>
            <person name="Dillman A.R."/>
            <person name="Macchietto M."/>
            <person name="Porter C.F."/>
            <person name="Rogers A."/>
            <person name="Williams B."/>
            <person name="Antoshechkin I."/>
            <person name="Lee M.M."/>
            <person name="Goodwin Z."/>
            <person name="Lu X."/>
            <person name="Lewis E.E."/>
            <person name="Goodrich-Blair H."/>
            <person name="Stock S.P."/>
            <person name="Adams B.J."/>
            <person name="Sternberg P.W."/>
            <person name="Mortazavi A."/>
        </authorList>
    </citation>
    <scope>NUCLEOTIDE SEQUENCE [LARGE SCALE GENOMIC DNA]</scope>
    <source>
        <strain evidence="1 2">ALL</strain>
    </source>
</reference>
<evidence type="ECO:0000313" key="1">
    <source>
        <dbReference type="EMBL" id="TKR95769.1"/>
    </source>
</evidence>